<dbReference type="InterPro" id="IPR006976">
    <property type="entry name" value="VanZ-like"/>
</dbReference>
<feature type="transmembrane region" description="Helical" evidence="1">
    <location>
        <begin position="180"/>
        <end position="200"/>
    </location>
</feature>
<feature type="transmembrane region" description="Helical" evidence="1">
    <location>
        <begin position="152"/>
        <end position="174"/>
    </location>
</feature>
<dbReference type="PANTHER" id="PTHR36834">
    <property type="entry name" value="MEMBRANE PROTEIN-RELATED"/>
    <property type="match status" value="1"/>
</dbReference>
<dbReference type="PANTHER" id="PTHR36834:SF1">
    <property type="entry name" value="INTEGRAL MEMBRANE PROTEIN"/>
    <property type="match status" value="1"/>
</dbReference>
<feature type="transmembrane region" description="Helical" evidence="1">
    <location>
        <begin position="121"/>
        <end position="140"/>
    </location>
</feature>
<dbReference type="InterPro" id="IPR053150">
    <property type="entry name" value="Teicoplanin_resist-assoc"/>
</dbReference>
<evidence type="ECO:0000313" key="3">
    <source>
        <dbReference type="EMBL" id="AKP66170.1"/>
    </source>
</evidence>
<organism evidence="3 4">
    <name type="scientific">Companilactobacillus ginsenosidimutans</name>
    <dbReference type="NCBI Taxonomy" id="1007676"/>
    <lineage>
        <taxon>Bacteria</taxon>
        <taxon>Bacillati</taxon>
        <taxon>Bacillota</taxon>
        <taxon>Bacilli</taxon>
        <taxon>Lactobacillales</taxon>
        <taxon>Lactobacillaceae</taxon>
        <taxon>Companilactobacillus</taxon>
    </lineage>
</organism>
<feature type="domain" description="VanZ-like" evidence="2">
    <location>
        <begin position="68"/>
        <end position="197"/>
    </location>
</feature>
<keyword evidence="1" id="KW-1133">Transmembrane helix</keyword>
<name>A0A0H4QXF6_9LACO</name>
<protein>
    <submittedName>
        <fullName evidence="3">Antibiotic resistance protein VanZ</fullName>
    </submittedName>
</protein>
<dbReference type="Pfam" id="PF04892">
    <property type="entry name" value="VanZ"/>
    <property type="match status" value="1"/>
</dbReference>
<dbReference type="OrthoDB" id="4822551at2"/>
<proteinExistence type="predicted"/>
<feature type="transmembrane region" description="Helical" evidence="1">
    <location>
        <begin position="64"/>
        <end position="88"/>
    </location>
</feature>
<evidence type="ECO:0000256" key="1">
    <source>
        <dbReference type="SAM" id="Phobius"/>
    </source>
</evidence>
<dbReference type="AlphaFoldDB" id="A0A0H4QXF6"/>
<evidence type="ECO:0000259" key="2">
    <source>
        <dbReference type="Pfam" id="PF04892"/>
    </source>
</evidence>
<keyword evidence="1" id="KW-0472">Membrane</keyword>
<keyword evidence="1" id="KW-0812">Transmembrane</keyword>
<dbReference type="PATRIC" id="fig|1007676.4.peg.102"/>
<keyword evidence="4" id="KW-1185">Reference proteome</keyword>
<feature type="transmembrane region" description="Helical" evidence="1">
    <location>
        <begin position="35"/>
        <end position="52"/>
    </location>
</feature>
<dbReference type="KEGG" id="lgn:ABM34_00475"/>
<dbReference type="EMBL" id="CP012034">
    <property type="protein sequence ID" value="AKP66170.1"/>
    <property type="molecule type" value="Genomic_DNA"/>
</dbReference>
<gene>
    <name evidence="3" type="ORF">ABM34_00475</name>
</gene>
<dbReference type="Proteomes" id="UP000036106">
    <property type="component" value="Chromosome"/>
</dbReference>
<reference evidence="4" key="1">
    <citation type="submission" date="2015-07" db="EMBL/GenBank/DDBJ databases">
        <title>Lactobacillus ginsenosidimutans/EMML 3141/ whole genome sequencing.</title>
        <authorList>
            <person name="Kim M.K."/>
            <person name="Im W.-T."/>
            <person name="Srinivasan S."/>
            <person name="Lee J.-J."/>
        </authorList>
    </citation>
    <scope>NUCLEOTIDE SEQUENCE [LARGE SCALE GENOMIC DNA]</scope>
    <source>
        <strain evidence="4">EMML 3041</strain>
    </source>
</reference>
<evidence type="ECO:0000313" key="4">
    <source>
        <dbReference type="Proteomes" id="UP000036106"/>
    </source>
</evidence>
<sequence>MIFLGPLYNYISNLYSARINHFPLIRLSFFGVDKAILYTLIFIFLRILWVKIRRKKISWNHEFWLAVFAFYVFLLFFLTVFRDGYFLWDFKFFWHRPLSEINFVPLVETFKLLRGQSRLDFFYNLFGNIVWFIPMGIFKPSLGKKNRGFGRVVLIGALVSVSIEALQFVLSTGVTDIDDVISNTIGTAIGFLLYFICNIVKKRIKELKL</sequence>
<dbReference type="STRING" id="1007676.ABM34_00475"/>
<dbReference type="RefSeq" id="WP_048702421.1">
    <property type="nucleotide sequence ID" value="NZ_CP012034.1"/>
</dbReference>
<accession>A0A0H4QXF6</accession>